<dbReference type="Proteomes" id="UP000299102">
    <property type="component" value="Unassembled WGS sequence"/>
</dbReference>
<gene>
    <name evidence="1" type="ORF">EVAR_33500_1</name>
</gene>
<dbReference type="AlphaFoldDB" id="A0A4C1WI08"/>
<reference evidence="1 2" key="1">
    <citation type="journal article" date="2019" name="Commun. Biol.">
        <title>The bagworm genome reveals a unique fibroin gene that provides high tensile strength.</title>
        <authorList>
            <person name="Kono N."/>
            <person name="Nakamura H."/>
            <person name="Ohtoshi R."/>
            <person name="Tomita M."/>
            <person name="Numata K."/>
            <person name="Arakawa K."/>
        </authorList>
    </citation>
    <scope>NUCLEOTIDE SEQUENCE [LARGE SCALE GENOMIC DNA]</scope>
</reference>
<protein>
    <submittedName>
        <fullName evidence="1">Uncharacterized protein</fullName>
    </submittedName>
</protein>
<proteinExistence type="predicted"/>
<sequence>MIVTTEGNRARRLRRYECFRLSPIRKLQPHEYPSWLVKLSGPRLRNCLRRPATNYTRPIWRCGRKVVHGAPDDCADIGVNSICIAITSTVLTDCYRIEPVPPPPPTLDNYAPFRVRACPFQSLRLAEG</sequence>
<evidence type="ECO:0000313" key="2">
    <source>
        <dbReference type="Proteomes" id="UP000299102"/>
    </source>
</evidence>
<name>A0A4C1WI08_EUMVA</name>
<dbReference type="EMBL" id="BGZK01000551">
    <property type="protein sequence ID" value="GBP49744.1"/>
    <property type="molecule type" value="Genomic_DNA"/>
</dbReference>
<evidence type="ECO:0000313" key="1">
    <source>
        <dbReference type="EMBL" id="GBP49744.1"/>
    </source>
</evidence>
<accession>A0A4C1WI08</accession>
<comment type="caution">
    <text evidence="1">The sequence shown here is derived from an EMBL/GenBank/DDBJ whole genome shotgun (WGS) entry which is preliminary data.</text>
</comment>
<keyword evidence="2" id="KW-1185">Reference proteome</keyword>
<organism evidence="1 2">
    <name type="scientific">Eumeta variegata</name>
    <name type="common">Bagworm moth</name>
    <name type="synonym">Eumeta japonica</name>
    <dbReference type="NCBI Taxonomy" id="151549"/>
    <lineage>
        <taxon>Eukaryota</taxon>
        <taxon>Metazoa</taxon>
        <taxon>Ecdysozoa</taxon>
        <taxon>Arthropoda</taxon>
        <taxon>Hexapoda</taxon>
        <taxon>Insecta</taxon>
        <taxon>Pterygota</taxon>
        <taxon>Neoptera</taxon>
        <taxon>Endopterygota</taxon>
        <taxon>Lepidoptera</taxon>
        <taxon>Glossata</taxon>
        <taxon>Ditrysia</taxon>
        <taxon>Tineoidea</taxon>
        <taxon>Psychidae</taxon>
        <taxon>Oiketicinae</taxon>
        <taxon>Eumeta</taxon>
    </lineage>
</organism>